<proteinExistence type="predicted"/>
<dbReference type="EMBL" id="JACJVQ010000011">
    <property type="protein sequence ID" value="MBB6635101.1"/>
    <property type="molecule type" value="Genomic_DNA"/>
</dbReference>
<name>A0A841T1Z5_9BACL</name>
<accession>A0A841T1Z5</accession>
<dbReference type="Proteomes" id="UP000535838">
    <property type="component" value="Unassembled WGS sequence"/>
</dbReference>
<reference evidence="1 2" key="1">
    <citation type="submission" date="2020-08" db="EMBL/GenBank/DDBJ databases">
        <title>Cohnella phylogeny.</title>
        <authorList>
            <person name="Dunlap C."/>
        </authorList>
    </citation>
    <scope>NUCLEOTIDE SEQUENCE [LARGE SCALE GENOMIC DNA]</scope>
    <source>
        <strain evidence="1 2">DSM 25241</strain>
    </source>
</reference>
<comment type="caution">
    <text evidence="1">The sequence shown here is derived from an EMBL/GenBank/DDBJ whole genome shotgun (WGS) entry which is preliminary data.</text>
</comment>
<gene>
    <name evidence="1" type="ORF">H7B67_13355</name>
</gene>
<dbReference type="Gene3D" id="1.10.10.1150">
    <property type="entry name" value="Coenzyme PQQ synthesis protein D (PqqD)"/>
    <property type="match status" value="1"/>
</dbReference>
<sequence>MKLERLQSVEMLELDGEIILLNQETLAVTKLNGSASWIWEQLSSSLTQEELVERMAAEYEGADIGRIGSDIASFVEQMTGIGLIRNAG</sequence>
<protein>
    <submittedName>
        <fullName evidence="1">PqqD family protein</fullName>
    </submittedName>
</protein>
<dbReference type="InterPro" id="IPR008792">
    <property type="entry name" value="PQQD"/>
</dbReference>
<evidence type="ECO:0000313" key="1">
    <source>
        <dbReference type="EMBL" id="MBB6635101.1"/>
    </source>
</evidence>
<organism evidence="1 2">
    <name type="scientific">Cohnella thailandensis</name>
    <dbReference type="NCBI Taxonomy" id="557557"/>
    <lineage>
        <taxon>Bacteria</taxon>
        <taxon>Bacillati</taxon>
        <taxon>Bacillota</taxon>
        <taxon>Bacilli</taxon>
        <taxon>Bacillales</taxon>
        <taxon>Paenibacillaceae</taxon>
        <taxon>Cohnella</taxon>
    </lineage>
</organism>
<dbReference type="InterPro" id="IPR041881">
    <property type="entry name" value="PqqD_sf"/>
</dbReference>
<evidence type="ECO:0000313" key="2">
    <source>
        <dbReference type="Proteomes" id="UP000535838"/>
    </source>
</evidence>
<keyword evidence="2" id="KW-1185">Reference proteome</keyword>
<dbReference type="Pfam" id="PF05402">
    <property type="entry name" value="PqqD"/>
    <property type="match status" value="1"/>
</dbReference>
<dbReference type="RefSeq" id="WP_185120346.1">
    <property type="nucleotide sequence ID" value="NZ_JACJVQ010000011.1"/>
</dbReference>
<dbReference type="AlphaFoldDB" id="A0A841T1Z5"/>